<comment type="caution">
    <text evidence="1">The sequence shown here is derived from an EMBL/GenBank/DDBJ whole genome shotgun (WGS) entry which is preliminary data.</text>
</comment>
<accession>A0A8H5EVF0</accession>
<organism evidence="1 2">
    <name type="scientific">Ephemerocybe angulata</name>
    <dbReference type="NCBI Taxonomy" id="980116"/>
    <lineage>
        <taxon>Eukaryota</taxon>
        <taxon>Fungi</taxon>
        <taxon>Dikarya</taxon>
        <taxon>Basidiomycota</taxon>
        <taxon>Agaricomycotina</taxon>
        <taxon>Agaricomycetes</taxon>
        <taxon>Agaricomycetidae</taxon>
        <taxon>Agaricales</taxon>
        <taxon>Agaricineae</taxon>
        <taxon>Psathyrellaceae</taxon>
        <taxon>Ephemerocybe</taxon>
    </lineage>
</organism>
<name>A0A8H5EVF0_9AGAR</name>
<dbReference type="Proteomes" id="UP000541558">
    <property type="component" value="Unassembled WGS sequence"/>
</dbReference>
<protein>
    <submittedName>
        <fullName evidence="1">Uncharacterized protein</fullName>
    </submittedName>
</protein>
<proteinExistence type="predicted"/>
<dbReference type="EMBL" id="JAACJK010000223">
    <property type="protein sequence ID" value="KAF5313737.1"/>
    <property type="molecule type" value="Genomic_DNA"/>
</dbReference>
<evidence type="ECO:0000313" key="1">
    <source>
        <dbReference type="EMBL" id="KAF5313737.1"/>
    </source>
</evidence>
<evidence type="ECO:0000313" key="2">
    <source>
        <dbReference type="Proteomes" id="UP000541558"/>
    </source>
</evidence>
<keyword evidence="2" id="KW-1185">Reference proteome</keyword>
<dbReference type="AlphaFoldDB" id="A0A8H5EVF0"/>
<reference evidence="1 2" key="1">
    <citation type="journal article" date="2020" name="ISME J.">
        <title>Uncovering the hidden diversity of litter-decomposition mechanisms in mushroom-forming fungi.</title>
        <authorList>
            <person name="Floudas D."/>
            <person name="Bentzer J."/>
            <person name="Ahren D."/>
            <person name="Johansson T."/>
            <person name="Persson P."/>
            <person name="Tunlid A."/>
        </authorList>
    </citation>
    <scope>NUCLEOTIDE SEQUENCE [LARGE SCALE GENOMIC DNA]</scope>
    <source>
        <strain evidence="1 2">CBS 175.51</strain>
    </source>
</reference>
<sequence length="277" mass="30325">MAGGGIRDVWGYFRSLPFSHSFPLFFSSLFSNTSKIHSDAIPSLYTACPFLYSPLVVVVNDERTVSAPFTPVGGVTDVGVTLPSFAFSRTPLLFPLPRPPLFSSQRSPVLDVVEDDDHVERVVVVVVVVVVWLELEPLSSTIVMLRRPYGASTTDYTRPHGNFLRSTTLDFDVADGMHRLEFIVLSCASSLPRVERPHHHVDSLVAFGCPARLGRRYASTSTGCKVPTTPGPSPHRRLSSRALWGSYEGWGCCIGRLGAAGCRAAPMDVEGLVWDMD</sequence>
<gene>
    <name evidence="1" type="ORF">D9611_010099</name>
</gene>